<keyword evidence="3" id="KW-0418">Kinase</keyword>
<dbReference type="Gene3D" id="3.40.1480.10">
    <property type="entry name" value="MOFRL domain"/>
    <property type="match status" value="1"/>
</dbReference>
<reference evidence="3" key="1">
    <citation type="submission" date="2020-10" db="EMBL/GenBank/DDBJ databases">
        <authorList>
            <person name="Gilroy R."/>
        </authorList>
    </citation>
    <scope>NUCLEOTIDE SEQUENCE</scope>
    <source>
        <strain evidence="3">ChiSjej6B24-2974</strain>
    </source>
</reference>
<dbReference type="EMBL" id="DVFZ01000108">
    <property type="protein sequence ID" value="HIQ83772.1"/>
    <property type="molecule type" value="Genomic_DNA"/>
</dbReference>
<gene>
    <name evidence="3" type="ORF">IAA52_11810</name>
</gene>
<sequence length="415" mass="43607">MHTAMQADAYKIIHHAVQAVLPGAAVKNALQTIERKPSYVVAIGKAAWKMAAAAAEVLGDDLIEGIVITKYHHSEGPIRKMTIYEAGHPVPDANGLAATEQALRLADKLRAEDRMIFLVSGGGSALFEALPDGVTLDDLMKLTKKLLSSGASITEMNAIRKHISKVKGGRFALRCMPAKVINVILSDIIGDPLDAIASGPAYPDASTSEDASKIVRRYGVEITPEMEKSLAMETPKTLSNITTCVTGNVQLLCESAKEMARGLGYMPVVLTATLDCEAREAGAFFAAIARQIRAKGEPFATPCAVIAGGETVVHLKGSGKGGRNQELALAAAKGMDGLENTLLFSFGSDGTDGPTDAAGGMVDGNFYAACAEKGLSVEDTLENNDAYHLLKEMGGLIVSGPTGTNVNDLTVLLVR</sequence>
<feature type="domain" description="MOFRL-associated" evidence="2">
    <location>
        <begin position="9"/>
        <end position="229"/>
    </location>
</feature>
<dbReference type="InterPro" id="IPR007835">
    <property type="entry name" value="MOFRL"/>
</dbReference>
<evidence type="ECO:0000259" key="1">
    <source>
        <dbReference type="Pfam" id="PF05161"/>
    </source>
</evidence>
<evidence type="ECO:0000313" key="4">
    <source>
        <dbReference type="Proteomes" id="UP000824260"/>
    </source>
</evidence>
<dbReference type="InterPro" id="IPR037035">
    <property type="entry name" value="GK-like_C_sf"/>
</dbReference>
<comment type="caution">
    <text evidence="3">The sequence shown here is derived from an EMBL/GenBank/DDBJ whole genome shotgun (WGS) entry which is preliminary data.</text>
</comment>
<organism evidence="3 4">
    <name type="scientific">Candidatus Pullichristensenella stercorigallinarum</name>
    <dbReference type="NCBI Taxonomy" id="2840909"/>
    <lineage>
        <taxon>Bacteria</taxon>
        <taxon>Bacillati</taxon>
        <taxon>Bacillota</taxon>
        <taxon>Clostridia</taxon>
        <taxon>Candidatus Pullichristensenella</taxon>
    </lineage>
</organism>
<name>A0A9D0ZNH3_9FIRM</name>
<evidence type="ECO:0000313" key="3">
    <source>
        <dbReference type="EMBL" id="HIQ83772.1"/>
    </source>
</evidence>
<dbReference type="InterPro" id="IPR039760">
    <property type="entry name" value="MOFRL_protein"/>
</dbReference>
<dbReference type="GO" id="GO:0008887">
    <property type="term" value="F:glycerate kinase activity"/>
    <property type="evidence" value="ECO:0007669"/>
    <property type="project" value="InterPro"/>
</dbReference>
<dbReference type="AlphaFoldDB" id="A0A9D0ZNH3"/>
<dbReference type="SUPFAM" id="SSF82544">
    <property type="entry name" value="GckA/TtuD-like"/>
    <property type="match status" value="1"/>
</dbReference>
<dbReference type="InterPro" id="IPR038614">
    <property type="entry name" value="GK_N_sf"/>
</dbReference>
<dbReference type="InterPro" id="IPR025286">
    <property type="entry name" value="MOFRL_assoc_dom"/>
</dbReference>
<feature type="domain" description="MOFRL" evidence="1">
    <location>
        <begin position="303"/>
        <end position="408"/>
    </location>
</feature>
<dbReference type="GO" id="GO:0005737">
    <property type="term" value="C:cytoplasm"/>
    <property type="evidence" value="ECO:0007669"/>
    <property type="project" value="TreeGrafter"/>
</dbReference>
<reference evidence="3" key="2">
    <citation type="journal article" date="2021" name="PeerJ">
        <title>Extensive microbial diversity within the chicken gut microbiome revealed by metagenomics and culture.</title>
        <authorList>
            <person name="Gilroy R."/>
            <person name="Ravi A."/>
            <person name="Getino M."/>
            <person name="Pursley I."/>
            <person name="Horton D.L."/>
            <person name="Alikhan N.F."/>
            <person name="Baker D."/>
            <person name="Gharbi K."/>
            <person name="Hall N."/>
            <person name="Watson M."/>
            <person name="Adriaenssens E.M."/>
            <person name="Foster-Nyarko E."/>
            <person name="Jarju S."/>
            <person name="Secka A."/>
            <person name="Antonio M."/>
            <person name="Oren A."/>
            <person name="Chaudhuri R.R."/>
            <person name="La Ragione R."/>
            <person name="Hildebrand F."/>
            <person name="Pallen M.J."/>
        </authorList>
    </citation>
    <scope>NUCLEOTIDE SEQUENCE</scope>
    <source>
        <strain evidence="3">ChiSjej6B24-2974</strain>
    </source>
</reference>
<dbReference type="PANTHER" id="PTHR12227:SF0">
    <property type="entry name" value="GLYCERATE KINASE"/>
    <property type="match status" value="1"/>
</dbReference>
<keyword evidence="3" id="KW-0808">Transferase</keyword>
<protein>
    <submittedName>
        <fullName evidence="3">Glycerate kinase</fullName>
    </submittedName>
</protein>
<dbReference type="FunFam" id="3.40.1480.10:FF:000002">
    <property type="entry name" value="Glycerate kinase"/>
    <property type="match status" value="1"/>
</dbReference>
<proteinExistence type="predicted"/>
<dbReference type="PANTHER" id="PTHR12227">
    <property type="entry name" value="GLYCERATE KINASE"/>
    <property type="match status" value="1"/>
</dbReference>
<dbReference type="Pfam" id="PF05161">
    <property type="entry name" value="MOFRL"/>
    <property type="match status" value="1"/>
</dbReference>
<dbReference type="Gene3D" id="3.40.50.10180">
    <property type="entry name" value="Glycerate kinase, MOFRL-like N-terminal domain"/>
    <property type="match status" value="1"/>
</dbReference>
<dbReference type="Proteomes" id="UP000824260">
    <property type="component" value="Unassembled WGS sequence"/>
</dbReference>
<accession>A0A9D0ZNH3</accession>
<evidence type="ECO:0000259" key="2">
    <source>
        <dbReference type="Pfam" id="PF13660"/>
    </source>
</evidence>
<dbReference type="Pfam" id="PF13660">
    <property type="entry name" value="DUF4147"/>
    <property type="match status" value="1"/>
</dbReference>